<proteinExistence type="predicted"/>
<comment type="caution">
    <text evidence="1">The sequence shown here is derived from an EMBL/GenBank/DDBJ whole genome shotgun (WGS) entry which is preliminary data.</text>
</comment>
<protein>
    <submittedName>
        <fullName evidence="1">Putative nicotinamide N-methyase</fullName>
    </submittedName>
</protein>
<dbReference type="Pfam" id="PF10294">
    <property type="entry name" value="Methyltransf_16"/>
    <property type="match status" value="1"/>
</dbReference>
<dbReference type="CDD" id="cd02440">
    <property type="entry name" value="AdoMet_MTases"/>
    <property type="match status" value="1"/>
</dbReference>
<evidence type="ECO:0000313" key="2">
    <source>
        <dbReference type="Proteomes" id="UP000549250"/>
    </source>
</evidence>
<gene>
    <name evidence="1" type="ORF">FHR87_000479</name>
</gene>
<dbReference type="InterPro" id="IPR019410">
    <property type="entry name" value="Methyltransf_16"/>
</dbReference>
<dbReference type="InterPro" id="IPR029063">
    <property type="entry name" value="SAM-dependent_MTases_sf"/>
</dbReference>
<sequence length="211" mass="23561">MQFNICSLLDHEQYHDPDGAAERLGISPESWPLFGQLWPSSFVLAKTMQTMDLHGKRILELGAGLALASLVVHRRGGNMTVSDFHPLIPVFLEENLRLNDLGPIKYQAADWSKSNTELGQFDLIIGSDIIYDHGHPALLANFIDLHSAECVEVLIIDPNRRHKAKFCQEMEELEYSAQISCANCTLDNGEAFKGSLLHFTRDDAMLPCVIA</sequence>
<name>A0A839SZJ5_AZOMA</name>
<dbReference type="RefSeq" id="WP_221189686.1">
    <property type="nucleotide sequence ID" value="NZ_JACHXI010000001.1"/>
</dbReference>
<accession>A0A839SZJ5</accession>
<dbReference type="Gene3D" id="3.40.50.150">
    <property type="entry name" value="Vaccinia Virus protein VP39"/>
    <property type="match status" value="1"/>
</dbReference>
<reference evidence="1 2" key="1">
    <citation type="submission" date="2020-08" db="EMBL/GenBank/DDBJ databases">
        <title>Genomic Encyclopedia of Type Strains, Phase III (KMG-III): the genomes of soil and plant-associated and newly described type strains.</title>
        <authorList>
            <person name="Whitman W."/>
        </authorList>
    </citation>
    <scope>NUCLEOTIDE SEQUENCE [LARGE SCALE GENOMIC DNA]</scope>
    <source>
        <strain evidence="1 2">CECT 4462</strain>
    </source>
</reference>
<dbReference type="PANTHER" id="PTHR14614">
    <property type="entry name" value="HEPATOCELLULAR CARCINOMA-ASSOCIATED ANTIGEN"/>
    <property type="match status" value="1"/>
</dbReference>
<keyword evidence="2" id="KW-1185">Reference proteome</keyword>
<organism evidence="1 2">
    <name type="scientific">Azomonas macrocytogenes</name>
    <name type="common">Azotobacter macrocytogenes</name>
    <dbReference type="NCBI Taxonomy" id="69962"/>
    <lineage>
        <taxon>Bacteria</taxon>
        <taxon>Pseudomonadati</taxon>
        <taxon>Pseudomonadota</taxon>
        <taxon>Gammaproteobacteria</taxon>
        <taxon>Pseudomonadales</taxon>
        <taxon>Pseudomonadaceae</taxon>
        <taxon>Azomonas</taxon>
    </lineage>
</organism>
<dbReference type="EMBL" id="JACHXI010000001">
    <property type="protein sequence ID" value="MBB3102119.1"/>
    <property type="molecule type" value="Genomic_DNA"/>
</dbReference>
<dbReference type="Proteomes" id="UP000549250">
    <property type="component" value="Unassembled WGS sequence"/>
</dbReference>
<dbReference type="AlphaFoldDB" id="A0A839SZJ5"/>
<dbReference type="SUPFAM" id="SSF53335">
    <property type="entry name" value="S-adenosyl-L-methionine-dependent methyltransferases"/>
    <property type="match status" value="1"/>
</dbReference>
<evidence type="ECO:0000313" key="1">
    <source>
        <dbReference type="EMBL" id="MBB3102119.1"/>
    </source>
</evidence>